<proteinExistence type="predicted"/>
<dbReference type="AlphaFoldDB" id="A0A0J1BMM9"/>
<dbReference type="EMBL" id="LECT01000002">
    <property type="protein sequence ID" value="KLU07776.1"/>
    <property type="molecule type" value="Genomic_DNA"/>
</dbReference>
<evidence type="ECO:0000313" key="2">
    <source>
        <dbReference type="Proteomes" id="UP000036367"/>
    </source>
</evidence>
<protein>
    <submittedName>
        <fullName evidence="1">Uncharacterized protein</fullName>
    </submittedName>
</protein>
<dbReference type="Proteomes" id="UP000036367">
    <property type="component" value="Unassembled WGS sequence"/>
</dbReference>
<reference evidence="1" key="1">
    <citation type="submission" date="2015-05" db="EMBL/GenBank/DDBJ databases">
        <title>Permanent draft genome of Rhodopirellula islandicus K833.</title>
        <authorList>
            <person name="Kizina J."/>
            <person name="Richter M."/>
            <person name="Glockner F.O."/>
            <person name="Harder J."/>
        </authorList>
    </citation>
    <scope>NUCLEOTIDE SEQUENCE [LARGE SCALE GENOMIC DNA]</scope>
    <source>
        <strain evidence="1">K833</strain>
    </source>
</reference>
<accession>A0A0J1BMM9</accession>
<gene>
    <name evidence="1" type="ORF">RISK_000149</name>
</gene>
<sequence length="66" mass="7163">MPINCNGAGLIDEKIETRRGGGAEHRGGWNEGVFNLLEIEIEPKEVAVVIVGAAIEVPRRLGLIWV</sequence>
<keyword evidence="2" id="KW-1185">Reference proteome</keyword>
<evidence type="ECO:0000313" key="1">
    <source>
        <dbReference type="EMBL" id="KLU07776.1"/>
    </source>
</evidence>
<dbReference type="PATRIC" id="fig|595434.4.peg.141"/>
<dbReference type="STRING" id="595434.RISK_000149"/>
<name>A0A0J1BMM9_RHOIS</name>
<organism evidence="1 2">
    <name type="scientific">Rhodopirellula islandica</name>
    <dbReference type="NCBI Taxonomy" id="595434"/>
    <lineage>
        <taxon>Bacteria</taxon>
        <taxon>Pseudomonadati</taxon>
        <taxon>Planctomycetota</taxon>
        <taxon>Planctomycetia</taxon>
        <taxon>Pirellulales</taxon>
        <taxon>Pirellulaceae</taxon>
        <taxon>Rhodopirellula</taxon>
    </lineage>
</organism>
<comment type="caution">
    <text evidence="1">The sequence shown here is derived from an EMBL/GenBank/DDBJ whole genome shotgun (WGS) entry which is preliminary data.</text>
</comment>